<dbReference type="PANTHER" id="PTHR23416">
    <property type="entry name" value="SIALIC ACID SYNTHASE-RELATED"/>
    <property type="match status" value="1"/>
</dbReference>
<evidence type="ECO:0000313" key="2">
    <source>
        <dbReference type="Proteomes" id="UP000266340"/>
    </source>
</evidence>
<evidence type="ECO:0000313" key="1">
    <source>
        <dbReference type="EMBL" id="RIE04487.1"/>
    </source>
</evidence>
<dbReference type="InterPro" id="IPR001451">
    <property type="entry name" value="Hexapep"/>
</dbReference>
<keyword evidence="1" id="KW-0808">Transferase</keyword>
<dbReference type="Pfam" id="PF00132">
    <property type="entry name" value="Hexapep"/>
    <property type="match status" value="1"/>
</dbReference>
<accession>A0A398CXI6</accession>
<dbReference type="Proteomes" id="UP000266340">
    <property type="component" value="Unassembled WGS sequence"/>
</dbReference>
<dbReference type="OrthoDB" id="9782926at2"/>
<sequence length="142" mass="14881">MKTIAKSCGNNVACHTNVYFFNPENISIGNNVSIHPMCYIDASGGIEIGSDVSIAHGNTIMSATHAYENVYIPIADQGIVLKKVVIKDNVWLGAKATIVCGVTIHSGSIVGANSVITKDTLPNSIVGGVPAKVIKYRGGEPL</sequence>
<dbReference type="GO" id="GO:0016746">
    <property type="term" value="F:acyltransferase activity"/>
    <property type="evidence" value="ECO:0007669"/>
    <property type="project" value="UniProtKB-KW"/>
</dbReference>
<organism evidence="1 2">
    <name type="scientific">Cohnella faecalis</name>
    <dbReference type="NCBI Taxonomy" id="2315694"/>
    <lineage>
        <taxon>Bacteria</taxon>
        <taxon>Bacillati</taxon>
        <taxon>Bacillota</taxon>
        <taxon>Bacilli</taxon>
        <taxon>Bacillales</taxon>
        <taxon>Paenibacillaceae</taxon>
        <taxon>Cohnella</taxon>
    </lineage>
</organism>
<dbReference type="InterPro" id="IPR011004">
    <property type="entry name" value="Trimer_LpxA-like_sf"/>
</dbReference>
<protein>
    <submittedName>
        <fullName evidence="1">Acyltransferase</fullName>
    </submittedName>
</protein>
<proteinExistence type="predicted"/>
<comment type="caution">
    <text evidence="1">The sequence shown here is derived from an EMBL/GenBank/DDBJ whole genome shotgun (WGS) entry which is preliminary data.</text>
</comment>
<dbReference type="CDD" id="cd04647">
    <property type="entry name" value="LbH_MAT_like"/>
    <property type="match status" value="1"/>
</dbReference>
<gene>
    <name evidence="1" type="ORF">D3H35_06740</name>
</gene>
<dbReference type="AlphaFoldDB" id="A0A398CXI6"/>
<keyword evidence="1" id="KW-0012">Acyltransferase</keyword>
<dbReference type="SUPFAM" id="SSF51161">
    <property type="entry name" value="Trimeric LpxA-like enzymes"/>
    <property type="match status" value="1"/>
</dbReference>
<dbReference type="Gene3D" id="2.160.10.10">
    <property type="entry name" value="Hexapeptide repeat proteins"/>
    <property type="match status" value="1"/>
</dbReference>
<name>A0A398CXI6_9BACL</name>
<dbReference type="InterPro" id="IPR051159">
    <property type="entry name" value="Hexapeptide_acetyltransf"/>
</dbReference>
<keyword evidence="2" id="KW-1185">Reference proteome</keyword>
<dbReference type="EMBL" id="QXJM01000027">
    <property type="protein sequence ID" value="RIE04487.1"/>
    <property type="molecule type" value="Genomic_DNA"/>
</dbReference>
<reference evidence="1 2" key="1">
    <citation type="submission" date="2018-09" db="EMBL/GenBank/DDBJ databases">
        <title>Cohnella cavernae sp. nov., isolated from a karst cave.</title>
        <authorList>
            <person name="Zhu H."/>
        </authorList>
    </citation>
    <scope>NUCLEOTIDE SEQUENCE [LARGE SCALE GENOMIC DNA]</scope>
    <source>
        <strain evidence="1 2">K2E09-144</strain>
    </source>
</reference>